<name>A0A6P1VQ86_9BACT</name>
<keyword evidence="3" id="KW-1185">Reference proteome</keyword>
<reference evidence="2 3" key="1">
    <citation type="submission" date="2019-11" db="EMBL/GenBank/DDBJ databases">
        <title>Spirosoma endbachense sp. nov., isolated from a natural salt meadow.</title>
        <authorList>
            <person name="Rojas J."/>
            <person name="Ambika Manirajan B."/>
            <person name="Ratering S."/>
            <person name="Suarez C."/>
            <person name="Geissler-Plaum R."/>
            <person name="Schnell S."/>
        </authorList>
    </citation>
    <scope>NUCLEOTIDE SEQUENCE [LARGE SCALE GENOMIC DNA]</scope>
    <source>
        <strain evidence="2 3">I-24</strain>
    </source>
</reference>
<evidence type="ECO:0000313" key="2">
    <source>
        <dbReference type="EMBL" id="QHV94855.1"/>
    </source>
</evidence>
<dbReference type="Proteomes" id="UP000464577">
    <property type="component" value="Chromosome"/>
</dbReference>
<dbReference type="RefSeq" id="WP_162385273.1">
    <property type="nucleotide sequence ID" value="NZ_CP045997.1"/>
</dbReference>
<organism evidence="2 3">
    <name type="scientific">Spirosoma endbachense</name>
    <dbReference type="NCBI Taxonomy" id="2666025"/>
    <lineage>
        <taxon>Bacteria</taxon>
        <taxon>Pseudomonadati</taxon>
        <taxon>Bacteroidota</taxon>
        <taxon>Cytophagia</taxon>
        <taxon>Cytophagales</taxon>
        <taxon>Cytophagaceae</taxon>
        <taxon>Spirosoma</taxon>
    </lineage>
</organism>
<dbReference type="EMBL" id="CP045997">
    <property type="protein sequence ID" value="QHV94855.1"/>
    <property type="molecule type" value="Genomic_DNA"/>
</dbReference>
<sequence length="199" mass="22767">MTDVKIAPWEKFSKKLTQIKHIQFVTEDLEAVSVHKSLLKQTYLLESYIIYLVALWEAFIEDCFSDAITLLPEGSVTAKAKDAIKNFNSPNTDGIKRLASACFIGLETIPARWGWPGFTNQQVLSFLDKILKIRHAIAHLGLSETRLSKELNFRYMMLICNIAVQTQNVLIEFMIEKGLQVYPTFTLPYPELRPTDLKL</sequence>
<evidence type="ECO:0000259" key="1">
    <source>
        <dbReference type="Pfam" id="PF18735"/>
    </source>
</evidence>
<dbReference type="Pfam" id="PF18735">
    <property type="entry name" value="HEPN_RiboL-PSP"/>
    <property type="match status" value="1"/>
</dbReference>
<evidence type="ECO:0000313" key="3">
    <source>
        <dbReference type="Proteomes" id="UP000464577"/>
    </source>
</evidence>
<dbReference type="KEGG" id="senf:GJR95_07420"/>
<dbReference type="InterPro" id="IPR041519">
    <property type="entry name" value="HEPN_RiboL-PSP"/>
</dbReference>
<feature type="domain" description="RiboL-PSP-HEPN" evidence="1">
    <location>
        <begin position="34"/>
        <end position="143"/>
    </location>
</feature>
<protein>
    <recommendedName>
        <fullName evidence="1">RiboL-PSP-HEPN domain-containing protein</fullName>
    </recommendedName>
</protein>
<gene>
    <name evidence="2" type="ORF">GJR95_07420</name>
</gene>
<proteinExistence type="predicted"/>
<dbReference type="AlphaFoldDB" id="A0A6P1VQ86"/>
<accession>A0A6P1VQ86</accession>